<dbReference type="EMBL" id="JBHSYS010000004">
    <property type="protein sequence ID" value="MFC6959382.1"/>
    <property type="molecule type" value="Genomic_DNA"/>
</dbReference>
<dbReference type="RefSeq" id="WP_382345234.1">
    <property type="nucleotide sequence ID" value="NZ_JBHMBP010000001.1"/>
</dbReference>
<dbReference type="SMART" id="SM00028">
    <property type="entry name" value="TPR"/>
    <property type="match status" value="3"/>
</dbReference>
<dbReference type="Pfam" id="PF13401">
    <property type="entry name" value="AAA_22"/>
    <property type="match status" value="1"/>
</dbReference>
<dbReference type="Proteomes" id="UP001596470">
    <property type="component" value="Unassembled WGS sequence"/>
</dbReference>
<dbReference type="PANTHER" id="PTHR47691">
    <property type="entry name" value="REGULATOR-RELATED"/>
    <property type="match status" value="1"/>
</dbReference>
<feature type="domain" description="ORC1/DEAH AAA+ ATPase" evidence="1">
    <location>
        <begin position="38"/>
        <end position="134"/>
    </location>
</feature>
<protein>
    <submittedName>
        <fullName evidence="2">Tetratricopeptide repeat protein</fullName>
    </submittedName>
</protein>
<keyword evidence="3" id="KW-1185">Reference proteome</keyword>
<reference evidence="3" key="1">
    <citation type="journal article" date="2019" name="Int. J. Syst. Evol. Microbiol.">
        <title>The Global Catalogue of Microorganisms (GCM) 10K type strain sequencing project: providing services to taxonomists for standard genome sequencing and annotation.</title>
        <authorList>
            <consortium name="The Broad Institute Genomics Platform"/>
            <consortium name="The Broad Institute Genome Sequencing Center for Infectious Disease"/>
            <person name="Wu L."/>
            <person name="Ma J."/>
        </authorList>
    </citation>
    <scope>NUCLEOTIDE SEQUENCE [LARGE SCALE GENOMIC DNA]</scope>
    <source>
        <strain evidence="3">KACC 12634</strain>
    </source>
</reference>
<comment type="caution">
    <text evidence="2">The sequence shown here is derived from an EMBL/GenBank/DDBJ whole genome shotgun (WGS) entry which is preliminary data.</text>
</comment>
<dbReference type="Pfam" id="PF13424">
    <property type="entry name" value="TPR_12"/>
    <property type="match status" value="1"/>
</dbReference>
<dbReference type="SUPFAM" id="SSF48452">
    <property type="entry name" value="TPR-like"/>
    <property type="match status" value="1"/>
</dbReference>
<dbReference type="Gene3D" id="1.25.40.10">
    <property type="entry name" value="Tetratricopeptide repeat domain"/>
    <property type="match status" value="1"/>
</dbReference>
<dbReference type="PANTHER" id="PTHR47691:SF3">
    <property type="entry name" value="HTH-TYPE TRANSCRIPTIONAL REGULATOR RV0890C-RELATED"/>
    <property type="match status" value="1"/>
</dbReference>
<dbReference type="Gene3D" id="3.40.50.300">
    <property type="entry name" value="P-loop containing nucleotide triphosphate hydrolases"/>
    <property type="match status" value="1"/>
</dbReference>
<proteinExistence type="predicted"/>
<dbReference type="InterPro" id="IPR049945">
    <property type="entry name" value="AAA_22"/>
</dbReference>
<accession>A0ABW2DAJ8</accession>
<evidence type="ECO:0000259" key="1">
    <source>
        <dbReference type="Pfam" id="PF13401"/>
    </source>
</evidence>
<dbReference type="InterPro" id="IPR011990">
    <property type="entry name" value="TPR-like_helical_dom_sf"/>
</dbReference>
<name>A0ABW2DAJ8_9ACTN</name>
<gene>
    <name evidence="2" type="ORF">ACFQS3_19490</name>
</gene>
<organism evidence="2 3">
    <name type="scientific">Glycomyces mayteni</name>
    <dbReference type="NCBI Taxonomy" id="543887"/>
    <lineage>
        <taxon>Bacteria</taxon>
        <taxon>Bacillati</taxon>
        <taxon>Actinomycetota</taxon>
        <taxon>Actinomycetes</taxon>
        <taxon>Glycomycetales</taxon>
        <taxon>Glycomycetaceae</taxon>
        <taxon>Glycomyces</taxon>
    </lineage>
</organism>
<dbReference type="InterPro" id="IPR027417">
    <property type="entry name" value="P-loop_NTPase"/>
</dbReference>
<dbReference type="InterPro" id="IPR019734">
    <property type="entry name" value="TPR_rpt"/>
</dbReference>
<sequence length="629" mass="70220">MGAIKPPKPMEAALPPRHWVDRSEVLEAVIERLTAPERSPVAVFAQSGTGKTALMLKIAELLRERFPDGQIFIDLSAERPVSAMRSVLMRLGEPSDRLSDSLGALLSHYRSITSDKTLLVMVDGVDRAKEAMLFQPSSRQSSLLLNAEHRLDDPDLQQFELSELDPADAALLLQRLCPWIEASESGALVEVHGGSPAKVRRLAGLMRARRHRNGRSETGVLASYSPERVLNETFKALSPSAAWLSDYLSALPGEEFEQSMLSIFRTPDDAHSDAFEELVNAQLVSESHPGRYRLEPFVIRDANRARGARSLPVELFTAMHQTLRWYLRRARLADEAIMGDRLRLGVAPDDIRTQGFTDSAEALNWFERNHHALLNAMRIAALHGWRTEAWSLAESMWAFYTNAPHPKEAERCYRLAAVVADSARAESRILSLLGKTLTDQGRFGEADEVLIQALALAQDEGDLALMGTATELRGRLLHKQGRPDEAVEVYQAALANARTRGRARSEAWQLLFLGQAHVDIDDSFSARGYFEKALDKFVEAEDARTAAMVRFELAMLDLAEEPGATEEALKAIGWMHRLGLAVHEARFLERLGNALGEDEGKRYLEQALEIYEDIGDVDGDRLRRQLLQH</sequence>
<dbReference type="SUPFAM" id="SSF52540">
    <property type="entry name" value="P-loop containing nucleoside triphosphate hydrolases"/>
    <property type="match status" value="1"/>
</dbReference>
<evidence type="ECO:0000313" key="2">
    <source>
        <dbReference type="EMBL" id="MFC6959382.1"/>
    </source>
</evidence>
<evidence type="ECO:0000313" key="3">
    <source>
        <dbReference type="Proteomes" id="UP001596470"/>
    </source>
</evidence>